<dbReference type="Gene3D" id="3.40.50.2000">
    <property type="entry name" value="Glycogen Phosphorylase B"/>
    <property type="match status" value="2"/>
</dbReference>
<keyword evidence="3" id="KW-0328">Glycosyltransferase</keyword>
<dbReference type="AlphaFoldDB" id="A0A5C6C9C5"/>
<sequence length="415" mass="45922">MSLNSLMNDAPTVDESVGNETIASGVTANARARSLLSEPSSHPLVLHVRIVSGTGGGPEKTILHSPRFLHPLGYDCVCVYLRDPADEGFAAIQRRAETADAPLVAVDDAGATDYRIYARLDELLKRLGNRPLIWHGHDYKSNLAGLWLRRRYPMQLVSTVHGWVLNTWKTPLYYAIDRWCLRRYEAVVCVSTDLFDACRRGRVPADRLSMIDNAIDTEQYRRRQTIAQAKAAIDWPESRKLIGAVGRLSEEKGFAFLIDAVGQLVQQGHDVGLVIVGDGPLAETLKTQIEQQGLSERIRMAGFVANPETYYQAFDVYALSSLREGLPNVLLEAMAFEVPIVATRIAGVPRLIDGHRNGLLVSPSDPEGLAAEIKRVLEDAALAGRLGQGGRETVVDKFCFQKRMEKMAEIYRSLA</sequence>
<keyword evidence="4" id="KW-1185">Reference proteome</keyword>
<dbReference type="InterPro" id="IPR028098">
    <property type="entry name" value="Glyco_trans_4-like_N"/>
</dbReference>
<reference evidence="3 4" key="1">
    <citation type="submission" date="2019-02" db="EMBL/GenBank/DDBJ databases">
        <title>Deep-cultivation of Planctomycetes and their phenomic and genomic characterization uncovers novel biology.</title>
        <authorList>
            <person name="Wiegand S."/>
            <person name="Jogler M."/>
            <person name="Boedeker C."/>
            <person name="Pinto D."/>
            <person name="Vollmers J."/>
            <person name="Rivas-Marin E."/>
            <person name="Kohn T."/>
            <person name="Peeters S.H."/>
            <person name="Heuer A."/>
            <person name="Rast P."/>
            <person name="Oberbeckmann S."/>
            <person name="Bunk B."/>
            <person name="Jeske O."/>
            <person name="Meyerdierks A."/>
            <person name="Storesund J.E."/>
            <person name="Kallscheuer N."/>
            <person name="Luecker S."/>
            <person name="Lage O.M."/>
            <person name="Pohl T."/>
            <person name="Merkel B.J."/>
            <person name="Hornburger P."/>
            <person name="Mueller R.-W."/>
            <person name="Bruemmer F."/>
            <person name="Labrenz M."/>
            <person name="Spormann A.M."/>
            <person name="Op Den Camp H."/>
            <person name="Overmann J."/>
            <person name="Amann R."/>
            <person name="Jetten M.S.M."/>
            <person name="Mascher T."/>
            <person name="Medema M.H."/>
            <person name="Devos D.P."/>
            <person name="Kaster A.-K."/>
            <person name="Ovreas L."/>
            <person name="Rohde M."/>
            <person name="Galperin M.Y."/>
            <person name="Jogler C."/>
        </authorList>
    </citation>
    <scope>NUCLEOTIDE SEQUENCE [LARGE SCALE GENOMIC DNA]</scope>
    <source>
        <strain evidence="3 4">Pla52o</strain>
    </source>
</reference>
<dbReference type="GO" id="GO:0016757">
    <property type="term" value="F:glycosyltransferase activity"/>
    <property type="evidence" value="ECO:0007669"/>
    <property type="project" value="UniProtKB-KW"/>
</dbReference>
<dbReference type="EC" id="2.4.1.301" evidence="3"/>
<dbReference type="CDD" id="cd03801">
    <property type="entry name" value="GT4_PimA-like"/>
    <property type="match status" value="1"/>
</dbReference>
<gene>
    <name evidence="3" type="primary">kanE_2</name>
    <name evidence="3" type="ORF">Pla52o_42340</name>
</gene>
<proteinExistence type="predicted"/>
<evidence type="ECO:0000313" key="3">
    <source>
        <dbReference type="EMBL" id="TWU21200.1"/>
    </source>
</evidence>
<name>A0A5C6C9C5_9BACT</name>
<dbReference type="PANTHER" id="PTHR45947">
    <property type="entry name" value="SULFOQUINOVOSYL TRANSFERASE SQD2"/>
    <property type="match status" value="1"/>
</dbReference>
<dbReference type="InterPro" id="IPR050194">
    <property type="entry name" value="Glycosyltransferase_grp1"/>
</dbReference>
<accession>A0A5C6C9C5</accession>
<protein>
    <submittedName>
        <fullName evidence="3">Alpha-D-kanosaminyltransferase</fullName>
        <ecNumber evidence="3">2.4.1.301</ecNumber>
    </submittedName>
</protein>
<dbReference type="Pfam" id="PF00534">
    <property type="entry name" value="Glycos_transf_1"/>
    <property type="match status" value="1"/>
</dbReference>
<dbReference type="PANTHER" id="PTHR45947:SF3">
    <property type="entry name" value="SULFOQUINOVOSYL TRANSFERASE SQD2"/>
    <property type="match status" value="1"/>
</dbReference>
<feature type="domain" description="Glycosyltransferase subfamily 4-like N-terminal" evidence="2">
    <location>
        <begin position="56"/>
        <end position="219"/>
    </location>
</feature>
<comment type="caution">
    <text evidence="3">The sequence shown here is derived from an EMBL/GenBank/DDBJ whole genome shotgun (WGS) entry which is preliminary data.</text>
</comment>
<keyword evidence="3" id="KW-0808">Transferase</keyword>
<dbReference type="RefSeq" id="WP_231612486.1">
    <property type="nucleotide sequence ID" value="NZ_SJPT01000007.1"/>
</dbReference>
<organism evidence="3 4">
    <name type="scientific">Novipirellula galeiformis</name>
    <dbReference type="NCBI Taxonomy" id="2528004"/>
    <lineage>
        <taxon>Bacteria</taxon>
        <taxon>Pseudomonadati</taxon>
        <taxon>Planctomycetota</taxon>
        <taxon>Planctomycetia</taxon>
        <taxon>Pirellulales</taxon>
        <taxon>Pirellulaceae</taxon>
        <taxon>Novipirellula</taxon>
    </lineage>
</organism>
<dbReference type="SUPFAM" id="SSF53756">
    <property type="entry name" value="UDP-Glycosyltransferase/glycogen phosphorylase"/>
    <property type="match status" value="1"/>
</dbReference>
<dbReference type="InterPro" id="IPR001296">
    <property type="entry name" value="Glyco_trans_1"/>
</dbReference>
<feature type="domain" description="Glycosyl transferase family 1" evidence="1">
    <location>
        <begin position="229"/>
        <end position="392"/>
    </location>
</feature>
<evidence type="ECO:0000259" key="2">
    <source>
        <dbReference type="Pfam" id="PF13439"/>
    </source>
</evidence>
<dbReference type="Proteomes" id="UP000316304">
    <property type="component" value="Unassembled WGS sequence"/>
</dbReference>
<dbReference type="EMBL" id="SJPT01000007">
    <property type="protein sequence ID" value="TWU21200.1"/>
    <property type="molecule type" value="Genomic_DNA"/>
</dbReference>
<evidence type="ECO:0000313" key="4">
    <source>
        <dbReference type="Proteomes" id="UP000316304"/>
    </source>
</evidence>
<dbReference type="Pfam" id="PF13439">
    <property type="entry name" value="Glyco_transf_4"/>
    <property type="match status" value="1"/>
</dbReference>
<evidence type="ECO:0000259" key="1">
    <source>
        <dbReference type="Pfam" id="PF00534"/>
    </source>
</evidence>